<evidence type="ECO:0000256" key="3">
    <source>
        <dbReference type="ARBA" id="ARBA00008055"/>
    </source>
</evidence>
<name>A0A9E7DJG8_9FIRM</name>
<dbReference type="NCBIfam" id="NF006762">
    <property type="entry name" value="PRK09283.1"/>
    <property type="match status" value="1"/>
</dbReference>
<dbReference type="GO" id="GO:0005829">
    <property type="term" value="C:cytosol"/>
    <property type="evidence" value="ECO:0007669"/>
    <property type="project" value="TreeGrafter"/>
</dbReference>
<dbReference type="KEGG" id="fms:M1R53_01330"/>
<dbReference type="InterPro" id="IPR013785">
    <property type="entry name" value="Aldolase_TIM"/>
</dbReference>
<evidence type="ECO:0000256" key="16">
    <source>
        <dbReference type="RuleBase" id="RU000515"/>
    </source>
</evidence>
<dbReference type="GO" id="GO:0004655">
    <property type="term" value="F:porphobilinogen synthase activity"/>
    <property type="evidence" value="ECO:0007669"/>
    <property type="project" value="UniProtKB-EC"/>
</dbReference>
<evidence type="ECO:0000256" key="13">
    <source>
        <dbReference type="PIRSR" id="PIRSR001415-2"/>
    </source>
</evidence>
<reference evidence="18" key="1">
    <citation type="submission" date="2022-04" db="EMBL/GenBank/DDBJ databases">
        <title>Complete genome sequences of Ezakiella coagulans and Fenollaria massiliensis.</title>
        <authorList>
            <person name="France M.T."/>
            <person name="Clifford J."/>
            <person name="Narina S."/>
            <person name="Rutt L."/>
            <person name="Ravel J."/>
        </authorList>
    </citation>
    <scope>NUCLEOTIDE SEQUENCE</scope>
    <source>
        <strain evidence="18">C0061C2</strain>
    </source>
</reference>
<dbReference type="Pfam" id="PF00490">
    <property type="entry name" value="ALAD"/>
    <property type="match status" value="1"/>
</dbReference>
<evidence type="ECO:0000256" key="14">
    <source>
        <dbReference type="PIRSR" id="PIRSR001415-3"/>
    </source>
</evidence>
<evidence type="ECO:0000313" key="19">
    <source>
        <dbReference type="Proteomes" id="UP000831151"/>
    </source>
</evidence>
<comment type="similarity">
    <text evidence="3 17">Belongs to the ALAD family.</text>
</comment>
<evidence type="ECO:0000256" key="9">
    <source>
        <dbReference type="ARBA" id="ARBA00023244"/>
    </source>
</evidence>
<comment type="subunit">
    <text evidence="4 16">Homooctamer.</text>
</comment>
<dbReference type="Proteomes" id="UP000831151">
    <property type="component" value="Chromosome"/>
</dbReference>
<evidence type="ECO:0000256" key="1">
    <source>
        <dbReference type="ARBA" id="ARBA00001947"/>
    </source>
</evidence>
<evidence type="ECO:0000256" key="17">
    <source>
        <dbReference type="RuleBase" id="RU004161"/>
    </source>
</evidence>
<feature type="active site" description="Schiff-base intermediate with substrate" evidence="12">
    <location>
        <position position="245"/>
    </location>
</feature>
<dbReference type="PANTHER" id="PTHR11458:SF0">
    <property type="entry name" value="DELTA-AMINOLEVULINIC ACID DEHYDRATASE"/>
    <property type="match status" value="1"/>
</dbReference>
<dbReference type="PANTHER" id="PTHR11458">
    <property type="entry name" value="DELTA-AMINOLEVULINIC ACID DEHYDRATASE"/>
    <property type="match status" value="1"/>
</dbReference>
<proteinExistence type="inferred from homology"/>
<evidence type="ECO:0000256" key="11">
    <source>
        <dbReference type="ARBA" id="ARBA00047651"/>
    </source>
</evidence>
<feature type="active site" description="Schiff-base intermediate with substrate" evidence="12">
    <location>
        <position position="192"/>
    </location>
</feature>
<dbReference type="CDD" id="cd00384">
    <property type="entry name" value="ALAD_PBGS"/>
    <property type="match status" value="1"/>
</dbReference>
<dbReference type="EMBL" id="CP096649">
    <property type="protein sequence ID" value="UQK59343.1"/>
    <property type="molecule type" value="Genomic_DNA"/>
</dbReference>
<feature type="binding site" evidence="15">
    <location>
        <position position="230"/>
    </location>
    <ligand>
        <name>Mg(2+)</name>
        <dbReference type="ChEBI" id="CHEBI:18420"/>
    </ligand>
</feature>
<dbReference type="PIRSF" id="PIRSF001415">
    <property type="entry name" value="Porphbilin_synth"/>
    <property type="match status" value="1"/>
</dbReference>
<dbReference type="GO" id="GO:0008270">
    <property type="term" value="F:zinc ion binding"/>
    <property type="evidence" value="ECO:0007669"/>
    <property type="project" value="TreeGrafter"/>
</dbReference>
<evidence type="ECO:0000256" key="4">
    <source>
        <dbReference type="ARBA" id="ARBA00011823"/>
    </source>
</evidence>
<dbReference type="FunFam" id="3.20.20.70:FF:000019">
    <property type="entry name" value="Delta-aminolevulinic acid dehydratase"/>
    <property type="match status" value="1"/>
</dbReference>
<keyword evidence="15" id="KW-0460">Magnesium</keyword>
<comment type="pathway">
    <text evidence="2">Porphyrin-containing compound metabolism; protoporphyrin-IX biosynthesis; coproporphyrinogen-III from 5-aminolevulinate: step 1/4.</text>
</comment>
<protein>
    <recommendedName>
        <fullName evidence="6 16">Delta-aminolevulinic acid dehydratase</fullName>
        <ecNumber evidence="5 16">4.2.1.24</ecNumber>
    </recommendedName>
</protein>
<comment type="catalytic activity">
    <reaction evidence="11 16">
        <text>2 5-aminolevulinate = porphobilinogen + 2 H2O + H(+)</text>
        <dbReference type="Rhea" id="RHEA:24064"/>
        <dbReference type="ChEBI" id="CHEBI:15377"/>
        <dbReference type="ChEBI" id="CHEBI:15378"/>
        <dbReference type="ChEBI" id="CHEBI:58126"/>
        <dbReference type="ChEBI" id="CHEBI:356416"/>
        <dbReference type="EC" id="4.2.1.24"/>
    </reaction>
</comment>
<sequence>MKNRMRRLRLNSNIREVFAETALRKEDLIYPIFVKDGANEVEEIKSLKGQKQYTVDRLDEVIKELKDLGIRSVILFGVPDHKDACGSGAYAKDGVVQRAIRKIKEIDKDFLVIGDVCMCEYTDHGHCGILHGDYVDNDETVSYLQKIAVSMAEAGVDIVAPSDMMDGRVAKIREALDEAGYINVSIMSYASKFASNYYGPFRDAAGSAPSFGDRKQYQMDYRNKKEALREILSDVDEGADMLIVKPAMAYGDIIKLASEETNLPIVAYSVSGEYAMLYDAVKNGLVKEDIIMETMLSFKRAGANLIITYFAKYLAERL</sequence>
<evidence type="ECO:0000256" key="15">
    <source>
        <dbReference type="PIRSR" id="PIRSR001415-5"/>
    </source>
</evidence>
<keyword evidence="19" id="KW-1185">Reference proteome</keyword>
<dbReference type="Gene3D" id="3.20.20.70">
    <property type="entry name" value="Aldolase class I"/>
    <property type="match status" value="1"/>
</dbReference>
<accession>A0A9E7DJG8</accession>
<dbReference type="AlphaFoldDB" id="A0A9E7DJG8"/>
<feature type="binding site" evidence="14">
    <location>
        <position position="127"/>
    </location>
    <ligand>
        <name>Zn(2+)</name>
        <dbReference type="ChEBI" id="CHEBI:29105"/>
        <note>catalytic</note>
    </ligand>
</feature>
<feature type="binding site" evidence="14">
    <location>
        <position position="119"/>
    </location>
    <ligand>
        <name>Zn(2+)</name>
        <dbReference type="ChEBI" id="CHEBI:29105"/>
        <note>catalytic</note>
    </ligand>
</feature>
<dbReference type="InterPro" id="IPR001731">
    <property type="entry name" value="ALAD"/>
</dbReference>
<evidence type="ECO:0000256" key="6">
    <source>
        <dbReference type="ARBA" id="ARBA00020771"/>
    </source>
</evidence>
<gene>
    <name evidence="18" type="primary">hemB</name>
    <name evidence="18" type="ORF">M1R53_01330</name>
</gene>
<feature type="binding site" evidence="13">
    <location>
        <position position="202"/>
    </location>
    <ligand>
        <name>5-aminolevulinate</name>
        <dbReference type="ChEBI" id="CHEBI:356416"/>
        <label>1</label>
    </ligand>
</feature>
<dbReference type="RefSeq" id="WP_249242810.1">
    <property type="nucleotide sequence ID" value="NZ_CP096649.1"/>
</dbReference>
<evidence type="ECO:0000256" key="2">
    <source>
        <dbReference type="ARBA" id="ARBA00004694"/>
    </source>
</evidence>
<evidence type="ECO:0000256" key="12">
    <source>
        <dbReference type="PIRSR" id="PIRSR001415-1"/>
    </source>
</evidence>
<comment type="function">
    <text evidence="10">Catalyzes an early step in the biosynthesis of tetrapyrroles. Binds two molecules of 5-aminolevulinate per subunit, each at a distinct site, and catalyzes their condensation to form porphobilinogen.</text>
</comment>
<keyword evidence="14" id="KW-0862">Zinc</keyword>
<feature type="binding site" evidence="13">
    <location>
        <position position="309"/>
    </location>
    <ligand>
        <name>5-aminolevulinate</name>
        <dbReference type="ChEBI" id="CHEBI:356416"/>
        <label>2</label>
    </ligand>
</feature>
<evidence type="ECO:0000256" key="7">
    <source>
        <dbReference type="ARBA" id="ARBA00023133"/>
    </source>
</evidence>
<feature type="binding site" evidence="14">
    <location>
        <position position="117"/>
    </location>
    <ligand>
        <name>Zn(2+)</name>
        <dbReference type="ChEBI" id="CHEBI:29105"/>
        <note>catalytic</note>
    </ligand>
</feature>
<feature type="binding site" evidence="13">
    <location>
        <position position="214"/>
    </location>
    <ligand>
        <name>5-aminolevulinate</name>
        <dbReference type="ChEBI" id="CHEBI:356416"/>
        <label>1</label>
    </ligand>
</feature>
<keyword evidence="14" id="KW-0479">Metal-binding</keyword>
<evidence type="ECO:0000256" key="10">
    <source>
        <dbReference type="ARBA" id="ARBA00025628"/>
    </source>
</evidence>
<comment type="cofactor">
    <cofactor evidence="1">
        <name>Zn(2+)</name>
        <dbReference type="ChEBI" id="CHEBI:29105"/>
    </cofactor>
</comment>
<dbReference type="PRINTS" id="PR00144">
    <property type="entry name" value="DALDHYDRTASE"/>
</dbReference>
<feature type="binding site" evidence="13">
    <location>
        <position position="271"/>
    </location>
    <ligand>
        <name>5-aminolevulinate</name>
        <dbReference type="ChEBI" id="CHEBI:356416"/>
        <label>2</label>
    </ligand>
</feature>
<keyword evidence="8 16" id="KW-0456">Lyase</keyword>
<keyword evidence="7" id="KW-0350">Heme biosynthesis</keyword>
<dbReference type="SMART" id="SM01004">
    <property type="entry name" value="ALAD"/>
    <property type="match status" value="1"/>
</dbReference>
<dbReference type="EC" id="4.2.1.24" evidence="5 16"/>
<dbReference type="GO" id="GO:0006783">
    <property type="term" value="P:heme biosynthetic process"/>
    <property type="evidence" value="ECO:0007669"/>
    <property type="project" value="UniProtKB-KW"/>
</dbReference>
<organism evidence="18 19">
    <name type="scientific">Fenollaria massiliensis</name>
    <dbReference type="NCBI Taxonomy" id="938288"/>
    <lineage>
        <taxon>Bacteria</taxon>
        <taxon>Bacillati</taxon>
        <taxon>Bacillota</taxon>
        <taxon>Clostridia</taxon>
        <taxon>Eubacteriales</taxon>
        <taxon>Fenollaria</taxon>
    </lineage>
</organism>
<evidence type="ECO:0000256" key="5">
    <source>
        <dbReference type="ARBA" id="ARBA00012053"/>
    </source>
</evidence>
<dbReference type="InterPro" id="IPR030656">
    <property type="entry name" value="ALAD_AS"/>
</dbReference>
<dbReference type="PROSITE" id="PS00169">
    <property type="entry name" value="D_ALA_DEHYDRATASE"/>
    <property type="match status" value="1"/>
</dbReference>
<evidence type="ECO:0000256" key="8">
    <source>
        <dbReference type="ARBA" id="ARBA00023239"/>
    </source>
</evidence>
<evidence type="ECO:0000313" key="18">
    <source>
        <dbReference type="EMBL" id="UQK59343.1"/>
    </source>
</evidence>
<keyword evidence="9 16" id="KW-0627">Porphyrin biosynthesis</keyword>
<dbReference type="SUPFAM" id="SSF51569">
    <property type="entry name" value="Aldolase"/>
    <property type="match status" value="1"/>
</dbReference>